<reference evidence="4 5" key="1">
    <citation type="submission" date="2024-08" db="EMBL/GenBank/DDBJ databases">
        <title>Two novel Cytobacillus novel species.</title>
        <authorList>
            <person name="Liu G."/>
        </authorList>
    </citation>
    <scope>NUCLEOTIDE SEQUENCE [LARGE SCALE GENOMIC DNA]</scope>
    <source>
        <strain evidence="4 5">FJAT-54145</strain>
    </source>
</reference>
<dbReference type="InterPro" id="IPR011089">
    <property type="entry name" value="GmrSD_C"/>
</dbReference>
<evidence type="ECO:0000259" key="2">
    <source>
        <dbReference type="Pfam" id="PF07510"/>
    </source>
</evidence>
<feature type="domain" description="DUF4357" evidence="3">
    <location>
        <begin position="612"/>
        <end position="665"/>
    </location>
</feature>
<dbReference type="InterPro" id="IPR004919">
    <property type="entry name" value="GmrSD_N"/>
</dbReference>
<organism evidence="4 5">
    <name type="scientific">Cytobacillus spartinae</name>
    <dbReference type="NCBI Taxonomy" id="3299023"/>
    <lineage>
        <taxon>Bacteria</taxon>
        <taxon>Bacillati</taxon>
        <taxon>Bacillota</taxon>
        <taxon>Bacilli</taxon>
        <taxon>Bacillales</taxon>
        <taxon>Bacillaceae</taxon>
        <taxon>Cytobacillus</taxon>
    </lineage>
</organism>
<evidence type="ECO:0000259" key="3">
    <source>
        <dbReference type="Pfam" id="PF14267"/>
    </source>
</evidence>
<dbReference type="Proteomes" id="UP001601059">
    <property type="component" value="Unassembled WGS sequence"/>
</dbReference>
<feature type="domain" description="GmrSD restriction endonucleases C-terminal" evidence="2">
    <location>
        <begin position="421"/>
        <end position="548"/>
    </location>
</feature>
<dbReference type="InterPro" id="IPR025579">
    <property type="entry name" value="DUF4357"/>
</dbReference>
<protein>
    <submittedName>
        <fullName evidence="4">DUF4357 domain-containing protein</fullName>
    </submittedName>
</protein>
<dbReference type="Pfam" id="PF03235">
    <property type="entry name" value="GmrSD_N"/>
    <property type="match status" value="1"/>
</dbReference>
<proteinExistence type="predicted"/>
<name>A0ABW6KA73_9BACI</name>
<dbReference type="RefSeq" id="WP_389358355.1">
    <property type="nucleotide sequence ID" value="NZ_JBIACK010000001.1"/>
</dbReference>
<gene>
    <name evidence="4" type="ORF">ACFYKX_04245</name>
</gene>
<dbReference type="EMBL" id="JBIACK010000001">
    <property type="protein sequence ID" value="MFE8699828.1"/>
    <property type="molecule type" value="Genomic_DNA"/>
</dbReference>
<comment type="caution">
    <text evidence="4">The sequence shown here is derived from an EMBL/GenBank/DDBJ whole genome shotgun (WGS) entry which is preliminary data.</text>
</comment>
<dbReference type="PANTHER" id="PTHR35149">
    <property type="entry name" value="SLL5132 PROTEIN"/>
    <property type="match status" value="1"/>
</dbReference>
<evidence type="ECO:0000313" key="4">
    <source>
        <dbReference type="EMBL" id="MFE8699828.1"/>
    </source>
</evidence>
<feature type="domain" description="GmrSD restriction endonucleases N-terminal" evidence="1">
    <location>
        <begin position="14"/>
        <end position="235"/>
    </location>
</feature>
<sequence>MKKTLTAEEMPLYKVFSDDFLFTIPTVQRPYSWTIDEAGELLDDLLDFIEHFSITEDNISKVEDPYFLGSIVLVKKGRTQSEVLDGQQRLTTLTILLAVLRDFLGGDYAKNIKVMISQEGNMLLQTKDQYRIELRKRDQRFFQTFIQEEGATSKLSEETETKTDSQKSIRDNALYFINRLNNIDQNIVQTLPGVIAGLCYIVVVSTPNFDSAFRIFTVLNDRGLDLMNSDIFKARAIGEVPEYEQEDYTIKWEEVEVALGRDRFNKLFEHIRLIIQKRKGGANIKDEYEDIFTTLNGKVFIDEYLIPYSEIYLKLVDYQTYFHHQPQMMKILSIMNRIDNADWITVAMYYMRKCDTKLEEFLNRLEAFAATSMILRRNFNWRMSKYSAILKEIDRDVDVFSEESTLEISNEERIEVVKLLNDDVYLYLKDTAKRYILLRLDSLLTKGQPYYNHSVITVEHVLPQNPKDGSEWLQNFDQPEEYTHKLGNLVLLTRAKNSQAKNYDFHKKKTSYFQTSNGVTSFALTLQVVQMTEWTPEVVEKRQRQLVKLLVETWGLDKVNQYNDSDQIFYLEAQKGTNGSGYYTGQGFLLKEGSKLASEFTNGIKKGYIELRDRLIEEGILKTQENYYVLTEDYLFSSPTTAANLIIGSSSNGMTAWKLSNGKTLREVLGK</sequence>
<dbReference type="PANTHER" id="PTHR35149:SF2">
    <property type="entry name" value="DUF262 DOMAIN-CONTAINING PROTEIN"/>
    <property type="match status" value="1"/>
</dbReference>
<accession>A0ABW6KA73</accession>
<evidence type="ECO:0000259" key="1">
    <source>
        <dbReference type="Pfam" id="PF03235"/>
    </source>
</evidence>
<dbReference type="Pfam" id="PF07510">
    <property type="entry name" value="GmrSD_C"/>
    <property type="match status" value="1"/>
</dbReference>
<dbReference type="Pfam" id="PF14267">
    <property type="entry name" value="DUF4357"/>
    <property type="match status" value="1"/>
</dbReference>
<keyword evidence="5" id="KW-1185">Reference proteome</keyword>
<evidence type="ECO:0000313" key="5">
    <source>
        <dbReference type="Proteomes" id="UP001601059"/>
    </source>
</evidence>